<accession>A0AAJ0HVX1</accession>
<reference evidence="2" key="2">
    <citation type="submission" date="2023-06" db="EMBL/GenBank/DDBJ databases">
        <authorList>
            <consortium name="Lawrence Berkeley National Laboratory"/>
            <person name="Haridas S."/>
            <person name="Hensen N."/>
            <person name="Bonometti L."/>
            <person name="Westerberg I."/>
            <person name="Brannstrom I.O."/>
            <person name="Guillou S."/>
            <person name="Cros-Aarteil S."/>
            <person name="Calhoun S."/>
            <person name="Kuo A."/>
            <person name="Mondo S."/>
            <person name="Pangilinan J."/>
            <person name="Riley R."/>
            <person name="Labutti K."/>
            <person name="Andreopoulos B."/>
            <person name="Lipzen A."/>
            <person name="Chen C."/>
            <person name="Yanf M."/>
            <person name="Daum C."/>
            <person name="Ng V."/>
            <person name="Clum A."/>
            <person name="Steindorff A."/>
            <person name="Ohm R."/>
            <person name="Martin F."/>
            <person name="Silar P."/>
            <person name="Natvig D."/>
            <person name="Lalanne C."/>
            <person name="Gautier V."/>
            <person name="Ament-Velasquez S.L."/>
            <person name="Kruys A."/>
            <person name="Hutchinson M.I."/>
            <person name="Powell A.J."/>
            <person name="Barry K."/>
            <person name="Miller A.N."/>
            <person name="Grigoriev I.V."/>
            <person name="Debuchy R."/>
            <person name="Gladieux P."/>
            <person name="Thoren M.H."/>
            <person name="Johannesson H."/>
        </authorList>
    </citation>
    <scope>NUCLEOTIDE SEQUENCE</scope>
    <source>
        <strain evidence="2">CBS 955.72</strain>
    </source>
</reference>
<organism evidence="2 3">
    <name type="scientific">Lasiosphaeria hispida</name>
    <dbReference type="NCBI Taxonomy" id="260671"/>
    <lineage>
        <taxon>Eukaryota</taxon>
        <taxon>Fungi</taxon>
        <taxon>Dikarya</taxon>
        <taxon>Ascomycota</taxon>
        <taxon>Pezizomycotina</taxon>
        <taxon>Sordariomycetes</taxon>
        <taxon>Sordariomycetidae</taxon>
        <taxon>Sordariales</taxon>
        <taxon>Lasiosphaeriaceae</taxon>
        <taxon>Lasiosphaeria</taxon>
    </lineage>
</organism>
<dbReference type="Proteomes" id="UP001275084">
    <property type="component" value="Unassembled WGS sequence"/>
</dbReference>
<protein>
    <submittedName>
        <fullName evidence="2">Uncharacterized protein</fullName>
    </submittedName>
</protein>
<sequence length="177" mass="19799">MAPRAVGKTTTAGRYITVSLPYLPSATTPTISIPYNHHTVSPHDLVIYEPFMSAPKSSVLTDLTWPSIYSESPDSDSFEVSLNFGSNDFDAGAGDAWFLLFPPTNTQHNLPRTVNAEDSPAEKSANCWNRTDSHHHPPSPYHTYHHHTTLQAQNRAMLMDCMVLAWLIRMQRLNPPL</sequence>
<evidence type="ECO:0000256" key="1">
    <source>
        <dbReference type="SAM" id="MobiDB-lite"/>
    </source>
</evidence>
<gene>
    <name evidence="2" type="ORF">B0T25DRAFT_53841</name>
</gene>
<evidence type="ECO:0000313" key="2">
    <source>
        <dbReference type="EMBL" id="KAK3363788.1"/>
    </source>
</evidence>
<evidence type="ECO:0000313" key="3">
    <source>
        <dbReference type="Proteomes" id="UP001275084"/>
    </source>
</evidence>
<dbReference type="EMBL" id="JAUIQD010000001">
    <property type="protein sequence ID" value="KAK3363788.1"/>
    <property type="molecule type" value="Genomic_DNA"/>
</dbReference>
<proteinExistence type="predicted"/>
<feature type="region of interest" description="Disordered" evidence="1">
    <location>
        <begin position="113"/>
        <end position="132"/>
    </location>
</feature>
<name>A0AAJ0HVX1_9PEZI</name>
<keyword evidence="3" id="KW-1185">Reference proteome</keyword>
<reference evidence="2" key="1">
    <citation type="journal article" date="2023" name="Mol. Phylogenet. Evol.">
        <title>Genome-scale phylogeny and comparative genomics of the fungal order Sordariales.</title>
        <authorList>
            <person name="Hensen N."/>
            <person name="Bonometti L."/>
            <person name="Westerberg I."/>
            <person name="Brannstrom I.O."/>
            <person name="Guillou S."/>
            <person name="Cros-Aarteil S."/>
            <person name="Calhoun S."/>
            <person name="Haridas S."/>
            <person name="Kuo A."/>
            <person name="Mondo S."/>
            <person name="Pangilinan J."/>
            <person name="Riley R."/>
            <person name="LaButti K."/>
            <person name="Andreopoulos B."/>
            <person name="Lipzen A."/>
            <person name="Chen C."/>
            <person name="Yan M."/>
            <person name="Daum C."/>
            <person name="Ng V."/>
            <person name="Clum A."/>
            <person name="Steindorff A."/>
            <person name="Ohm R.A."/>
            <person name="Martin F."/>
            <person name="Silar P."/>
            <person name="Natvig D.O."/>
            <person name="Lalanne C."/>
            <person name="Gautier V."/>
            <person name="Ament-Velasquez S.L."/>
            <person name="Kruys A."/>
            <person name="Hutchinson M.I."/>
            <person name="Powell A.J."/>
            <person name="Barry K."/>
            <person name="Miller A.N."/>
            <person name="Grigoriev I.V."/>
            <person name="Debuchy R."/>
            <person name="Gladieux P."/>
            <person name="Hiltunen Thoren M."/>
            <person name="Johannesson H."/>
        </authorList>
    </citation>
    <scope>NUCLEOTIDE SEQUENCE</scope>
    <source>
        <strain evidence="2">CBS 955.72</strain>
    </source>
</reference>
<dbReference type="AlphaFoldDB" id="A0AAJ0HVX1"/>
<comment type="caution">
    <text evidence="2">The sequence shown here is derived from an EMBL/GenBank/DDBJ whole genome shotgun (WGS) entry which is preliminary data.</text>
</comment>